<dbReference type="CDD" id="cd18552">
    <property type="entry name" value="ABC_6TM_MsbA_like"/>
    <property type="match status" value="1"/>
</dbReference>
<feature type="transmembrane region" description="Helical" evidence="8">
    <location>
        <begin position="289"/>
        <end position="307"/>
    </location>
</feature>
<dbReference type="EC" id="3.6.3.-" evidence="11"/>
<keyword evidence="12" id="KW-1185">Reference proteome</keyword>
<evidence type="ECO:0000259" key="9">
    <source>
        <dbReference type="PROSITE" id="PS50893"/>
    </source>
</evidence>
<keyword evidence="11" id="KW-0378">Hydrolase</keyword>
<comment type="subcellular location">
    <subcellularLocation>
        <location evidence="1">Cell membrane</location>
        <topology evidence="1">Multi-pass membrane protein</topology>
    </subcellularLocation>
</comment>
<feature type="compositionally biased region" description="Low complexity" evidence="7">
    <location>
        <begin position="1"/>
        <end position="20"/>
    </location>
</feature>
<dbReference type="Proteomes" id="UP000250086">
    <property type="component" value="Unassembled WGS sequence"/>
</dbReference>
<evidence type="ECO:0000256" key="2">
    <source>
        <dbReference type="ARBA" id="ARBA00022692"/>
    </source>
</evidence>
<evidence type="ECO:0000259" key="10">
    <source>
        <dbReference type="PROSITE" id="PS50929"/>
    </source>
</evidence>
<dbReference type="SUPFAM" id="SSF90123">
    <property type="entry name" value="ABC transporter transmembrane region"/>
    <property type="match status" value="1"/>
</dbReference>
<feature type="domain" description="ABC transporter" evidence="9">
    <location>
        <begin position="385"/>
        <end position="619"/>
    </location>
</feature>
<dbReference type="GO" id="GO:0005524">
    <property type="term" value="F:ATP binding"/>
    <property type="evidence" value="ECO:0007669"/>
    <property type="project" value="UniProtKB-KW"/>
</dbReference>
<feature type="region of interest" description="Disordered" evidence="7">
    <location>
        <begin position="627"/>
        <end position="649"/>
    </location>
</feature>
<dbReference type="Pfam" id="PF00005">
    <property type="entry name" value="ABC_tran"/>
    <property type="match status" value="1"/>
</dbReference>
<keyword evidence="3" id="KW-0547">Nucleotide-binding</keyword>
<evidence type="ECO:0000256" key="3">
    <source>
        <dbReference type="ARBA" id="ARBA00022741"/>
    </source>
</evidence>
<evidence type="ECO:0000256" key="5">
    <source>
        <dbReference type="ARBA" id="ARBA00022989"/>
    </source>
</evidence>
<dbReference type="InterPro" id="IPR003439">
    <property type="entry name" value="ABC_transporter-like_ATP-bd"/>
</dbReference>
<dbReference type="RefSeq" id="WP_113743760.1">
    <property type="nucleotide sequence ID" value="NZ_UAPV01000001.1"/>
</dbReference>
<sequence length="649" mass="72105">MTDTQNSSTTSTQTSSDNNTKATTAQAAGKRSYPIVLSVTDQNAQTSFIRGYKQFWPFLKPYWPLAVLGILLTIPVGALDAVVAYFLKPFMDLVMIEQQTEFASYVPYIIVGFTVIQGIFIYLSSYVNSYVGGKINLLIRSRLYKKLLDCDSNFYDVNNSGSVIFRFFQDAELASAGLIANIKLFLTKFFSSMSLVGVMIYNSWELTLFSIGILVFLVIPLRIVRRRIKKIVGKTVSGSTQIITLYNETTQGNRVIKSFGLKDKMFRIFKERADFLFDMGLKMVRDTNWLSPVMHFVASIGVAGVLFLGTHLILSGTITSGSFVSFLAALMMLYTPIKSIGNNYIQVQQSLLAIDRIYQLLDTVSVEELSEHSENTELTDIKESISFKDVHFSYNEEREILKGISFDIKVGSKVALVGNSGGGKTTVCSLIPRLYEIDSGLITIDGRDIKEYSLSSLRENIAMVFQDSFLFQGSIRDNIVCAKENVSEEDLENAIKGAYLDDFISSLPEGLDTQIGERGVSLSGGQKQRLSIARAILKNAPLVILDEATSALDNKSEKVVQKALDSLMKGRTTIVIAHRLSTIRDADTIMVINDGYVVERGSHDDLMQIKNGAYASLYNSQFKKLEEQQTAADDNGDTLNTDTENTQSL</sequence>
<feature type="transmembrane region" description="Helical" evidence="8">
    <location>
        <begin position="62"/>
        <end position="85"/>
    </location>
</feature>
<dbReference type="SMART" id="SM00382">
    <property type="entry name" value="AAA"/>
    <property type="match status" value="1"/>
</dbReference>
<keyword evidence="6 8" id="KW-0472">Membrane</keyword>
<dbReference type="InterPro" id="IPR027417">
    <property type="entry name" value="P-loop_NTPase"/>
</dbReference>
<dbReference type="Gene3D" id="1.20.1560.10">
    <property type="entry name" value="ABC transporter type 1, transmembrane domain"/>
    <property type="match status" value="1"/>
</dbReference>
<feature type="transmembrane region" description="Helical" evidence="8">
    <location>
        <begin position="184"/>
        <end position="201"/>
    </location>
</feature>
<dbReference type="InterPro" id="IPR003593">
    <property type="entry name" value="AAA+_ATPase"/>
</dbReference>
<evidence type="ECO:0000313" key="11">
    <source>
        <dbReference type="EMBL" id="SPT69605.1"/>
    </source>
</evidence>
<feature type="region of interest" description="Disordered" evidence="7">
    <location>
        <begin position="1"/>
        <end position="26"/>
    </location>
</feature>
<accession>A0A2X0V9X3</accession>
<dbReference type="PROSITE" id="PS50929">
    <property type="entry name" value="ABC_TM1F"/>
    <property type="match status" value="1"/>
</dbReference>
<dbReference type="AlphaFoldDB" id="A0A2X0V9X3"/>
<dbReference type="Gene3D" id="3.40.50.300">
    <property type="entry name" value="P-loop containing nucleotide triphosphate hydrolases"/>
    <property type="match status" value="1"/>
</dbReference>
<gene>
    <name evidence="11" type="primary">msbA</name>
    <name evidence="11" type="ORF">NCTC13093_00983</name>
</gene>
<evidence type="ECO:0000256" key="7">
    <source>
        <dbReference type="SAM" id="MobiDB-lite"/>
    </source>
</evidence>
<protein>
    <submittedName>
        <fullName evidence="11">Lipid A export ATP-binding/permease protein MsbA</fullName>
        <ecNumber evidence="11">3.6.3.-</ecNumber>
    </submittedName>
</protein>
<feature type="transmembrane region" description="Helical" evidence="8">
    <location>
        <begin position="313"/>
        <end position="334"/>
    </location>
</feature>
<dbReference type="InterPro" id="IPR036640">
    <property type="entry name" value="ABC1_TM_sf"/>
</dbReference>
<dbReference type="EMBL" id="UAPV01000001">
    <property type="protein sequence ID" value="SPT69605.1"/>
    <property type="molecule type" value="Genomic_DNA"/>
</dbReference>
<evidence type="ECO:0000313" key="12">
    <source>
        <dbReference type="Proteomes" id="UP000250086"/>
    </source>
</evidence>
<dbReference type="PROSITE" id="PS50893">
    <property type="entry name" value="ABC_TRANSPORTER_2"/>
    <property type="match status" value="1"/>
</dbReference>
<dbReference type="FunFam" id="3.40.50.300:FF:000218">
    <property type="entry name" value="Multidrug ABC transporter ATP-binding protein"/>
    <property type="match status" value="1"/>
</dbReference>
<feature type="transmembrane region" description="Helical" evidence="8">
    <location>
        <begin position="105"/>
        <end position="127"/>
    </location>
</feature>
<dbReference type="InterPro" id="IPR011527">
    <property type="entry name" value="ABC1_TM_dom"/>
</dbReference>
<dbReference type="Pfam" id="PF00664">
    <property type="entry name" value="ABC_membrane"/>
    <property type="match status" value="1"/>
</dbReference>
<dbReference type="PANTHER" id="PTHR43394">
    <property type="entry name" value="ATP-DEPENDENT PERMEASE MDL1, MITOCHONDRIAL"/>
    <property type="match status" value="1"/>
</dbReference>
<feature type="domain" description="ABC transmembrane type-1" evidence="10">
    <location>
        <begin position="67"/>
        <end position="349"/>
    </location>
</feature>
<evidence type="ECO:0000256" key="8">
    <source>
        <dbReference type="SAM" id="Phobius"/>
    </source>
</evidence>
<proteinExistence type="predicted"/>
<dbReference type="InterPro" id="IPR017871">
    <property type="entry name" value="ABC_transporter-like_CS"/>
</dbReference>
<keyword evidence="2 8" id="KW-0812">Transmembrane</keyword>
<dbReference type="GO" id="GO:0016887">
    <property type="term" value="F:ATP hydrolysis activity"/>
    <property type="evidence" value="ECO:0007669"/>
    <property type="project" value="InterPro"/>
</dbReference>
<dbReference type="SUPFAM" id="SSF52540">
    <property type="entry name" value="P-loop containing nucleoside triphosphate hydrolases"/>
    <property type="match status" value="1"/>
</dbReference>
<keyword evidence="4 11" id="KW-0067">ATP-binding</keyword>
<feature type="transmembrane region" description="Helical" evidence="8">
    <location>
        <begin position="207"/>
        <end position="224"/>
    </location>
</feature>
<dbReference type="PROSITE" id="PS00211">
    <property type="entry name" value="ABC_TRANSPORTER_1"/>
    <property type="match status" value="1"/>
</dbReference>
<dbReference type="InterPro" id="IPR039421">
    <property type="entry name" value="Type_1_exporter"/>
</dbReference>
<dbReference type="GO" id="GO:0005886">
    <property type="term" value="C:plasma membrane"/>
    <property type="evidence" value="ECO:0007669"/>
    <property type="project" value="UniProtKB-SubCell"/>
</dbReference>
<dbReference type="GO" id="GO:0015421">
    <property type="term" value="F:ABC-type oligopeptide transporter activity"/>
    <property type="evidence" value="ECO:0007669"/>
    <property type="project" value="TreeGrafter"/>
</dbReference>
<keyword evidence="5 8" id="KW-1133">Transmembrane helix</keyword>
<organism evidence="11 12">
    <name type="scientific">Anaerobiospirillum thomasii</name>
    <dbReference type="NCBI Taxonomy" id="179995"/>
    <lineage>
        <taxon>Bacteria</taxon>
        <taxon>Pseudomonadati</taxon>
        <taxon>Pseudomonadota</taxon>
        <taxon>Gammaproteobacteria</taxon>
        <taxon>Aeromonadales</taxon>
        <taxon>Succinivibrionaceae</taxon>
        <taxon>Anaerobiospirillum</taxon>
    </lineage>
</organism>
<dbReference type="PANTHER" id="PTHR43394:SF1">
    <property type="entry name" value="ATP-BINDING CASSETTE SUB-FAMILY B MEMBER 10, MITOCHONDRIAL"/>
    <property type="match status" value="1"/>
</dbReference>
<evidence type="ECO:0000256" key="4">
    <source>
        <dbReference type="ARBA" id="ARBA00022840"/>
    </source>
</evidence>
<reference evidence="11 12" key="1">
    <citation type="submission" date="2018-06" db="EMBL/GenBank/DDBJ databases">
        <authorList>
            <consortium name="Pathogen Informatics"/>
            <person name="Doyle S."/>
        </authorList>
    </citation>
    <scope>NUCLEOTIDE SEQUENCE [LARGE SCALE GENOMIC DNA]</scope>
    <source>
        <strain evidence="11 12">NCTC13093</strain>
    </source>
</reference>
<evidence type="ECO:0000256" key="1">
    <source>
        <dbReference type="ARBA" id="ARBA00004651"/>
    </source>
</evidence>
<name>A0A2X0V9X3_9GAMM</name>
<evidence type="ECO:0000256" key="6">
    <source>
        <dbReference type="ARBA" id="ARBA00023136"/>
    </source>
</evidence>